<dbReference type="CDD" id="cd02947">
    <property type="entry name" value="TRX_family"/>
    <property type="match status" value="1"/>
</dbReference>
<sequence>MFLRTVAARGVPRAYAPPLRAARAFSTTSVKRFIEEDVSADRLAQLLVDSKTSGKPLLVDFFADWCQPCKMLSPVLHRLVNTPSLVGDKEVDLVTIDVDKNMDAAAQFQVRAMPTVLAFRDGKLATSFVGVLPEPKLREFIESL</sequence>
<organism evidence="2 3">
    <name type="scientific">Malassezia furfur</name>
    <name type="common">Pityriasis versicolor infection agent</name>
    <name type="synonym">Pityrosporum furfur</name>
    <dbReference type="NCBI Taxonomy" id="55194"/>
    <lineage>
        <taxon>Eukaryota</taxon>
        <taxon>Fungi</taxon>
        <taxon>Dikarya</taxon>
        <taxon>Basidiomycota</taxon>
        <taxon>Ustilaginomycotina</taxon>
        <taxon>Malasseziomycetes</taxon>
        <taxon>Malasseziales</taxon>
        <taxon>Malasseziaceae</taxon>
        <taxon>Malassezia</taxon>
    </lineage>
</organism>
<dbReference type="Gene3D" id="3.40.30.10">
    <property type="entry name" value="Glutaredoxin"/>
    <property type="match status" value="1"/>
</dbReference>
<proteinExistence type="predicted"/>
<dbReference type="Proteomes" id="UP000818624">
    <property type="component" value="Chromosome 4"/>
</dbReference>
<dbReference type="PRINTS" id="PR00421">
    <property type="entry name" value="THIOREDOXIN"/>
</dbReference>
<dbReference type="PROSITE" id="PS51352">
    <property type="entry name" value="THIOREDOXIN_2"/>
    <property type="match status" value="1"/>
</dbReference>
<dbReference type="PANTHER" id="PTHR45663:SF11">
    <property type="entry name" value="GEO12009P1"/>
    <property type="match status" value="1"/>
</dbReference>
<name>A0ABY8EU86_MALFU</name>
<feature type="domain" description="Thioredoxin" evidence="1">
    <location>
        <begin position="16"/>
        <end position="144"/>
    </location>
</feature>
<dbReference type="InterPro" id="IPR013766">
    <property type="entry name" value="Thioredoxin_domain"/>
</dbReference>
<dbReference type="SUPFAM" id="SSF52833">
    <property type="entry name" value="Thioredoxin-like"/>
    <property type="match status" value="1"/>
</dbReference>
<keyword evidence="3" id="KW-1185">Reference proteome</keyword>
<reference evidence="2 3" key="1">
    <citation type="journal article" date="2020" name="Elife">
        <title>Loss of centromere function drives karyotype evolution in closely related Malassezia species.</title>
        <authorList>
            <person name="Sankaranarayanan S.R."/>
            <person name="Ianiri G."/>
            <person name="Coelho M.A."/>
            <person name="Reza M.H."/>
            <person name="Thimmappa B.C."/>
            <person name="Ganguly P."/>
            <person name="Vadnala R.N."/>
            <person name="Sun S."/>
            <person name="Siddharthan R."/>
            <person name="Tellgren-Roth C."/>
            <person name="Dawson T.L."/>
            <person name="Heitman J."/>
            <person name="Sanyal K."/>
        </authorList>
    </citation>
    <scope>NUCLEOTIDE SEQUENCE [LARGE SCALE GENOMIC DNA]</scope>
    <source>
        <strain evidence="2">CBS14141</strain>
    </source>
</reference>
<gene>
    <name evidence="2" type="ORF">GLX27_003798</name>
</gene>
<dbReference type="EMBL" id="CP046237">
    <property type="protein sequence ID" value="WFD49120.1"/>
    <property type="molecule type" value="Genomic_DNA"/>
</dbReference>
<evidence type="ECO:0000313" key="3">
    <source>
        <dbReference type="Proteomes" id="UP000818624"/>
    </source>
</evidence>
<dbReference type="InterPro" id="IPR036249">
    <property type="entry name" value="Thioredoxin-like_sf"/>
</dbReference>
<dbReference type="PANTHER" id="PTHR45663">
    <property type="entry name" value="GEO12009P1"/>
    <property type="match status" value="1"/>
</dbReference>
<protein>
    <recommendedName>
        <fullName evidence="1">Thioredoxin domain-containing protein</fullName>
    </recommendedName>
</protein>
<accession>A0ABY8EU86</accession>
<dbReference type="Pfam" id="PF00085">
    <property type="entry name" value="Thioredoxin"/>
    <property type="match status" value="1"/>
</dbReference>
<evidence type="ECO:0000259" key="1">
    <source>
        <dbReference type="PROSITE" id="PS51352"/>
    </source>
</evidence>
<evidence type="ECO:0000313" key="2">
    <source>
        <dbReference type="EMBL" id="WFD49120.1"/>
    </source>
</evidence>